<name>J1I0E5_9ACTO</name>
<dbReference type="Proteomes" id="UP000004578">
    <property type="component" value="Unassembled WGS sequence"/>
</dbReference>
<dbReference type="AlphaFoldDB" id="J1I0E5"/>
<accession>J1I0E5</accession>
<organism evidence="3 4">
    <name type="scientific">Schaalia georgiae F0490</name>
    <dbReference type="NCBI Taxonomy" id="1125717"/>
    <lineage>
        <taxon>Bacteria</taxon>
        <taxon>Bacillati</taxon>
        <taxon>Actinomycetota</taxon>
        <taxon>Actinomycetes</taxon>
        <taxon>Actinomycetales</taxon>
        <taxon>Actinomycetaceae</taxon>
        <taxon>Schaalia</taxon>
    </lineage>
</organism>
<evidence type="ECO:0000313" key="3">
    <source>
        <dbReference type="EMBL" id="EJF51713.1"/>
    </source>
</evidence>
<dbReference type="EMBL" id="AKFS01000006">
    <property type="protein sequence ID" value="EJF51713.1"/>
    <property type="molecule type" value="Genomic_DNA"/>
</dbReference>
<dbReference type="PROSITE" id="PS51898">
    <property type="entry name" value="TYR_RECOMBINASE"/>
    <property type="match status" value="1"/>
</dbReference>
<dbReference type="PANTHER" id="PTHR30349">
    <property type="entry name" value="PHAGE INTEGRASE-RELATED"/>
    <property type="match status" value="1"/>
</dbReference>
<dbReference type="PANTHER" id="PTHR30349:SF64">
    <property type="entry name" value="PROPHAGE INTEGRASE INTD-RELATED"/>
    <property type="match status" value="1"/>
</dbReference>
<protein>
    <submittedName>
        <fullName evidence="3">Site-specific recombinase, phage integrase family</fullName>
    </submittedName>
</protein>
<keyword evidence="4" id="KW-1185">Reference proteome</keyword>
<dbReference type="InterPro" id="IPR013762">
    <property type="entry name" value="Integrase-like_cat_sf"/>
</dbReference>
<comment type="caution">
    <text evidence="3">The sequence shown here is derived from an EMBL/GenBank/DDBJ whole genome shotgun (WGS) entry which is preliminary data.</text>
</comment>
<dbReference type="CDD" id="cd00397">
    <property type="entry name" value="DNA_BRE_C"/>
    <property type="match status" value="1"/>
</dbReference>
<proteinExistence type="predicted"/>
<dbReference type="GO" id="GO:0015074">
    <property type="term" value="P:DNA integration"/>
    <property type="evidence" value="ECO:0007669"/>
    <property type="project" value="InterPro"/>
</dbReference>
<dbReference type="Pfam" id="PF00589">
    <property type="entry name" value="Phage_integrase"/>
    <property type="match status" value="1"/>
</dbReference>
<dbReference type="InterPro" id="IPR050090">
    <property type="entry name" value="Tyrosine_recombinase_XerCD"/>
</dbReference>
<dbReference type="GO" id="GO:0006310">
    <property type="term" value="P:DNA recombination"/>
    <property type="evidence" value="ECO:0007669"/>
    <property type="project" value="UniProtKB-KW"/>
</dbReference>
<dbReference type="PATRIC" id="fig|1125717.3.peg.46"/>
<keyword evidence="1" id="KW-0233">DNA recombination</keyword>
<sequence length="145" mass="15795">MRLMVRMAAELGMRRGEVARAHTRDLVRDLAGWSLVVHGKGGKTRVIPLPHSLADELLDHDPGFFFPGADHGHLSPAWVGKLVGRALPEGVTMHALRHAFASTGFARTRNLVAVQRALGHASPSTTLRYILVPDDDVREVVEAIA</sequence>
<evidence type="ECO:0000256" key="1">
    <source>
        <dbReference type="ARBA" id="ARBA00023172"/>
    </source>
</evidence>
<dbReference type="GO" id="GO:0003677">
    <property type="term" value="F:DNA binding"/>
    <property type="evidence" value="ECO:0007669"/>
    <property type="project" value="InterPro"/>
</dbReference>
<evidence type="ECO:0000259" key="2">
    <source>
        <dbReference type="PROSITE" id="PS51898"/>
    </source>
</evidence>
<dbReference type="InterPro" id="IPR002104">
    <property type="entry name" value="Integrase_catalytic"/>
</dbReference>
<dbReference type="SUPFAM" id="SSF56349">
    <property type="entry name" value="DNA breaking-rejoining enzymes"/>
    <property type="match status" value="1"/>
</dbReference>
<gene>
    <name evidence="3" type="ORF">HMPREF1317_1705</name>
</gene>
<dbReference type="InterPro" id="IPR011010">
    <property type="entry name" value="DNA_brk_join_enz"/>
</dbReference>
<dbReference type="Gene3D" id="1.10.443.10">
    <property type="entry name" value="Intergrase catalytic core"/>
    <property type="match status" value="1"/>
</dbReference>
<evidence type="ECO:0000313" key="4">
    <source>
        <dbReference type="Proteomes" id="UP000004578"/>
    </source>
</evidence>
<feature type="domain" description="Tyr recombinase" evidence="2">
    <location>
        <begin position="1"/>
        <end position="142"/>
    </location>
</feature>
<reference evidence="3 4" key="1">
    <citation type="submission" date="2012-05" db="EMBL/GenBank/DDBJ databases">
        <authorList>
            <person name="Harkins D.M."/>
            <person name="Madupu R."/>
            <person name="Durkin A.S."/>
            <person name="Torralba M."/>
            <person name="Methe B."/>
            <person name="Sutton G.G."/>
            <person name="Nelson K.E."/>
        </authorList>
    </citation>
    <scope>NUCLEOTIDE SEQUENCE [LARGE SCALE GENOMIC DNA]</scope>
    <source>
        <strain evidence="3 4">F0490</strain>
    </source>
</reference>